<dbReference type="SUPFAM" id="SSF53850">
    <property type="entry name" value="Periplasmic binding protein-like II"/>
    <property type="match status" value="1"/>
</dbReference>
<dbReference type="OrthoDB" id="3636008at2"/>
<keyword evidence="4" id="KW-0804">Transcription</keyword>
<dbReference type="PANTHER" id="PTHR30346:SF29">
    <property type="entry name" value="LYSR SUBSTRATE-BINDING"/>
    <property type="match status" value="1"/>
</dbReference>
<keyword evidence="2" id="KW-0805">Transcription regulation</keyword>
<dbReference type="InterPro" id="IPR036390">
    <property type="entry name" value="WH_DNA-bd_sf"/>
</dbReference>
<dbReference type="AlphaFoldDB" id="A0A1H6ETH2"/>
<dbReference type="Pfam" id="PF00126">
    <property type="entry name" value="HTH_1"/>
    <property type="match status" value="1"/>
</dbReference>
<dbReference type="InterPro" id="IPR000847">
    <property type="entry name" value="LysR_HTH_N"/>
</dbReference>
<protein>
    <submittedName>
        <fullName evidence="6">DNA-binding transcriptional regulator, LysR family</fullName>
    </submittedName>
</protein>
<keyword evidence="3 6" id="KW-0238">DNA-binding</keyword>
<evidence type="ECO:0000313" key="6">
    <source>
        <dbReference type="EMBL" id="SEH01170.1"/>
    </source>
</evidence>
<comment type="similarity">
    <text evidence="1">Belongs to the LysR transcriptional regulatory family.</text>
</comment>
<dbReference type="EMBL" id="FNVT01000019">
    <property type="protein sequence ID" value="SEH01170.1"/>
    <property type="molecule type" value="Genomic_DNA"/>
</dbReference>
<dbReference type="InterPro" id="IPR005119">
    <property type="entry name" value="LysR_subst-bd"/>
</dbReference>
<evidence type="ECO:0000259" key="5">
    <source>
        <dbReference type="PROSITE" id="PS50931"/>
    </source>
</evidence>
<dbReference type="CDD" id="cd08423">
    <property type="entry name" value="PBP2_LTTR_like_6"/>
    <property type="match status" value="1"/>
</dbReference>
<dbReference type="PROSITE" id="PS50931">
    <property type="entry name" value="HTH_LYSR"/>
    <property type="match status" value="1"/>
</dbReference>
<dbReference type="Gene3D" id="3.40.190.10">
    <property type="entry name" value="Periplasmic binding protein-like II"/>
    <property type="match status" value="2"/>
</dbReference>
<dbReference type="RefSeq" id="WP_160150616.1">
    <property type="nucleotide sequence ID" value="NZ_FNVT01000019.1"/>
</dbReference>
<dbReference type="Proteomes" id="UP000236732">
    <property type="component" value="Unassembled WGS sequence"/>
</dbReference>
<name>A0A1H6ETH2_9ACTN</name>
<dbReference type="GO" id="GO:0003677">
    <property type="term" value="F:DNA binding"/>
    <property type="evidence" value="ECO:0007669"/>
    <property type="project" value="UniProtKB-KW"/>
</dbReference>
<dbReference type="Gene3D" id="1.10.10.10">
    <property type="entry name" value="Winged helix-like DNA-binding domain superfamily/Winged helix DNA-binding domain"/>
    <property type="match status" value="1"/>
</dbReference>
<organism evidence="6 7">
    <name type="scientific">Nonomuraea solani</name>
    <dbReference type="NCBI Taxonomy" id="1144553"/>
    <lineage>
        <taxon>Bacteria</taxon>
        <taxon>Bacillati</taxon>
        <taxon>Actinomycetota</taxon>
        <taxon>Actinomycetes</taxon>
        <taxon>Streptosporangiales</taxon>
        <taxon>Streptosporangiaceae</taxon>
        <taxon>Nonomuraea</taxon>
    </lineage>
</organism>
<dbReference type="Pfam" id="PF03466">
    <property type="entry name" value="LysR_substrate"/>
    <property type="match status" value="1"/>
</dbReference>
<dbReference type="InterPro" id="IPR036388">
    <property type="entry name" value="WH-like_DNA-bd_sf"/>
</dbReference>
<dbReference type="GO" id="GO:0003700">
    <property type="term" value="F:DNA-binding transcription factor activity"/>
    <property type="evidence" value="ECO:0007669"/>
    <property type="project" value="InterPro"/>
</dbReference>
<accession>A0A1H6ETH2</accession>
<dbReference type="PANTHER" id="PTHR30346">
    <property type="entry name" value="TRANSCRIPTIONAL DUAL REGULATOR HCAR-RELATED"/>
    <property type="match status" value="1"/>
</dbReference>
<feature type="domain" description="HTH lysR-type" evidence="5">
    <location>
        <begin position="2"/>
        <end position="59"/>
    </location>
</feature>
<evidence type="ECO:0000256" key="3">
    <source>
        <dbReference type="ARBA" id="ARBA00023125"/>
    </source>
</evidence>
<gene>
    <name evidence="6" type="ORF">SAMN05444920_119100</name>
</gene>
<dbReference type="SUPFAM" id="SSF46785">
    <property type="entry name" value="Winged helix' DNA-binding domain"/>
    <property type="match status" value="1"/>
</dbReference>
<evidence type="ECO:0000256" key="4">
    <source>
        <dbReference type="ARBA" id="ARBA00023163"/>
    </source>
</evidence>
<keyword evidence="7" id="KW-1185">Reference proteome</keyword>
<proteinExistence type="inferred from homology"/>
<dbReference type="GO" id="GO:0032993">
    <property type="term" value="C:protein-DNA complex"/>
    <property type="evidence" value="ECO:0007669"/>
    <property type="project" value="TreeGrafter"/>
</dbReference>
<evidence type="ECO:0000256" key="2">
    <source>
        <dbReference type="ARBA" id="ARBA00023015"/>
    </source>
</evidence>
<sequence>MLDPARLRLLREFAEYGTMTAVADVCGMTSSAVSQQLATLEREAGVPLFERAGRRVRLTAEGRRLVGHAHIVLNALDAAEEDLRSAPTPRGPVRVACFATAAVHRLLPAIAVARTRHPELNVIVYELEPRPAIEALRGGSCDLAITFVYSLIPEDVPPGVSRRLLGAEPIMIALPAGHPGATGAVDLRVLREEPWIAGSQGTTDHEMLHRACGLAGFRPNVIHTADDYALVLRMVREGLGAGLVPELVSTVVGVPDGVVLRPISTVEITRTTHALVRTVTPAVNAMIELLLS</sequence>
<evidence type="ECO:0000313" key="7">
    <source>
        <dbReference type="Proteomes" id="UP000236732"/>
    </source>
</evidence>
<evidence type="ECO:0000256" key="1">
    <source>
        <dbReference type="ARBA" id="ARBA00009437"/>
    </source>
</evidence>
<reference evidence="6 7" key="1">
    <citation type="submission" date="2016-10" db="EMBL/GenBank/DDBJ databases">
        <authorList>
            <person name="de Groot N.N."/>
        </authorList>
    </citation>
    <scope>NUCLEOTIDE SEQUENCE [LARGE SCALE GENOMIC DNA]</scope>
    <source>
        <strain evidence="6 7">CGMCC 4.7037</strain>
    </source>
</reference>